<dbReference type="OrthoDB" id="269669at2"/>
<dbReference type="Proteomes" id="UP000215086">
    <property type="component" value="Chromosome"/>
</dbReference>
<proteinExistence type="predicted"/>
<dbReference type="KEGG" id="ttf:THTE_3818"/>
<protein>
    <recommendedName>
        <fullName evidence="3">Arrestin-like N-terminal domain-containing protein</fullName>
    </recommendedName>
</protein>
<accession>A0A286RKC5</accession>
<gene>
    <name evidence="1" type="ORF">THTE_3818</name>
</gene>
<dbReference type="AlphaFoldDB" id="A0A286RKC5"/>
<organism evidence="1 2">
    <name type="scientific">Thermogutta terrifontis</name>
    <dbReference type="NCBI Taxonomy" id="1331910"/>
    <lineage>
        <taxon>Bacteria</taxon>
        <taxon>Pseudomonadati</taxon>
        <taxon>Planctomycetota</taxon>
        <taxon>Planctomycetia</taxon>
        <taxon>Pirellulales</taxon>
        <taxon>Thermoguttaceae</taxon>
        <taxon>Thermogutta</taxon>
    </lineage>
</organism>
<dbReference type="InterPro" id="IPR014756">
    <property type="entry name" value="Ig_E-set"/>
</dbReference>
<evidence type="ECO:0000313" key="1">
    <source>
        <dbReference type="EMBL" id="ASV76419.1"/>
    </source>
</evidence>
<evidence type="ECO:0000313" key="2">
    <source>
        <dbReference type="Proteomes" id="UP000215086"/>
    </source>
</evidence>
<evidence type="ECO:0008006" key="3">
    <source>
        <dbReference type="Google" id="ProtNLM"/>
    </source>
</evidence>
<name>A0A286RKC5_9BACT</name>
<dbReference type="EMBL" id="CP018477">
    <property type="protein sequence ID" value="ASV76419.1"/>
    <property type="molecule type" value="Genomic_DNA"/>
</dbReference>
<dbReference type="RefSeq" id="WP_095416208.1">
    <property type="nucleotide sequence ID" value="NZ_CP018477.1"/>
</dbReference>
<sequence>MEPRIVIHLDHRKTVYEPGEILSGKVIITPADCGEAIKAVELSILWYTDGKGDQDLHVHHFRRWSQDGDSPLSISAPLRFQTILPQTPLSYDGLIIRIRWCVRVRVFPVKGREIVEEITFRLGHVAPARVRIQ</sequence>
<keyword evidence="2" id="KW-1185">Reference proteome</keyword>
<dbReference type="SUPFAM" id="SSF81296">
    <property type="entry name" value="E set domains"/>
    <property type="match status" value="1"/>
</dbReference>
<reference evidence="1 2" key="1">
    <citation type="journal article" name="Front. Microbiol.">
        <title>Sugar Metabolism of the First Thermophilic Planctomycete Thermogutta terrifontis: Comparative Genomic and Transcriptomic Approaches.</title>
        <authorList>
            <person name="Elcheninov A.G."/>
            <person name="Menzel P."/>
            <person name="Gudbergsdottir S.R."/>
            <person name="Slesarev A.I."/>
            <person name="Kadnikov V.V."/>
            <person name="Krogh A."/>
            <person name="Bonch-Osmolovskaya E.A."/>
            <person name="Peng X."/>
            <person name="Kublanov I.V."/>
        </authorList>
    </citation>
    <scope>NUCLEOTIDE SEQUENCE [LARGE SCALE GENOMIC DNA]</scope>
    <source>
        <strain evidence="1 2">R1</strain>
    </source>
</reference>